<feature type="compositionally biased region" description="Low complexity" evidence="1">
    <location>
        <begin position="802"/>
        <end position="813"/>
    </location>
</feature>
<feature type="compositionally biased region" description="Low complexity" evidence="1">
    <location>
        <begin position="6321"/>
        <end position="6334"/>
    </location>
</feature>
<feature type="region of interest" description="Disordered" evidence="1">
    <location>
        <begin position="1801"/>
        <end position="1821"/>
    </location>
</feature>
<sequence>MLLEVPSKASLNKSGSIGSSPSTSSILKAQSPTLPPLQVDLFGNATTGERHLRLRGYPPPSAEDVRVVLRYILPNPPPEWFTPLIADKESRHLCELIEATWVLDPTSPPYLIAPLPSWSSATLPTVVEAAVPGVTPIQWQRCEGDLTISTSISMESIEPRCVPSCGGTTCVVKLAGGHAPLSEQEQSALHLRVRISAILKSREVVSHERIVRQPQYDPAAGTVTFRFPPAPAAHQRARATVSLSVDGGRQWGADRVTVHLYPKDQAWAPDHLMGQPAIPLRLAIRLADFTLQNQLRTFVGPVRLSPISQHHHGGSHPDHGRHLDGGSALGTEGQTATLGLSLNGHDQLARQWQFTYTAINMEVVEDPEGQTTPAAAPAAAAGGRKPRCLRIQGPGIQPAKPAPEAILVRYTAPVGMAGDGASETVEEVTYQTPSTGDSFAHGCSDIRAVSSTSLLEARFAPGVTPPALLCPLPPWGSSLLPTRVSLALDGTHFRPLPGGGLLFPEIPCLTRLEPRTLAPLPVLPSGQLFMVKAALLSGAPVPATAKIVLQLRISPTPSGAQSQQQPPLGRVCRDPPFDPRTGIVTFSPPPLPPQYVSARATVRVSVDGGMQFGMEHVGLRYYPEKLLWAPERLAGPPNTPTQLALYLGDHTQHLLLSRYATPALRFQLLLPNQPLPPAVLLPARLSADRQCWMVDLPPGPEDARAHMQLSLNGAQFLDQTWSYAYCRVLARVVPHESLPWRQQVLITGLPDLLGSAQPPDPAVPVPVRYTAPALWPLHQARLPARLTASGGGSQHHTPPTTPATARSPGPAGRITPRGDIPAVESDGGGSEEEGAERVLVQVVLGRWTRDGLVCDPPPWGSFKTPVKVEVCLTPADPSPRYVQVAGDGLLFRHVPTLVRLTPRCGPLTEPLRACAQVVCAVPMAACPAPQILLRVTTGFTNGHEDCALSRLLSCPPASDRATATARSLLPFDIPPYPASDLPFACANIGVSLDGGAQFSLDRLPFVWYPPTLEWYLDRYVGPSAGKNKLFLGLTDRTIQLLLSHLGVTASLQFGPSPTPSPSPFPLDAQPATGSAWGGWTVEIPPGQDGQLVPVSASLNHQHALVGLREYRYSDAPASAGWTPGEVRVEVVQLGASGERQVRFVGRSLASLLPTLQPSLQPHTGAVLTATLPAHASARFPTRVELSLDGTPGYVGVGGDGLVLGHMPCPVRVEPRLVAREGGTRIRVGLDRIEAIGAGAKDLQADIRVSRLTPARPPESPASECAIFQHTVSCEAFDPIRGEATFLVPALPDDAAAEAADPDGFVVASLALSIDGVLTHTHSQIPCPGKLWGLDRATFLYFPSSLPWRHDRDVVGLLAPTPICLQLASSRAQRLLAEWGSGGAAAWVRVMAEDGSGGVGWRMTLPPQTAPRVLRLAVSLNGQQWLGHMGEIRAVTEMSGRLVGITPGMVPAGGCRPRVTVAVAGAMETWDRLVIGGGSEGTEEQMVVPATEFEVDPTLGQIHFSLPPVPAALLPHLPASLPLFLHPAGESPRPPLTGAQLVVYPAPAPLALAPSCGPIPESLAGVPCPTPETEVVLTGLRLGRPVPGCPVYLWWRQTPDEAPPSCPQDPRVLIHREIHARDTSVSLHVGPVPTPTHARQLVECAVSFNAQDWSPAVPFRYFAYRETFGRVPAPPPPLVHTGAGPEYRLRMPFDAASCVDPDCMALSLGDPAGPNATRAARVRLLAGETRVIWMQFGEPVRMSSEAATVWMCPDGQHWLDTKIPARVVEESDPMASLDARPQTADDETTAKAAAADLLDGEEGCGAAQQQQPSGETSTALEDEPVPIITSVTPEANPLPNPGPVSITLHGDHFTPDLQCRLRITGTSGCAHPDLVLPCIDSTPTSTRVVIPPVQLPVQGTWRPCLVDSATVCLFNTRVCSSPAPLPIRGRIDCVPGTVHPARIQVRPTGEVPISCQVTFQGQPPATLDSPLRLRCAPVGGRAFDIADARLCVDEAGITRVVATMSMAAVRGGPAAAEGDEWLTADRPLGEMALTVEQSPAVPSSSTSTSTSSPPAAEQQTPTNPGRPAILSLCLPAAVTRISPRSCPLSSPATIRLYGRSGGFPSDGVTVRLGPNTIVPARTLAPDCLEFSLVARDRTPAPTKIFPIAVSLTGRPEDLVPCPDEIGLELRPDPTLLGLEPWTLPLVAGRGLPLVLRGADFPFPAAVPGAATVQVSLDALPEITTPLDLVAARVLSPSEVQTELWLPPRFLRAVGPERDGVTVFVSLLVDGVASQTRLPLFLRAAPSDLTVPVATYLIGDPTLPLSGKHLFRGIGTTLAISASGHEVTLTLPGAPRPPELDAIDGHYREELATAGPLSVAELEAVQVQWHSEVHPAALRACLADTLVFPVAGAVTDWYVGPVRASLSQEPLGLADPVPVAEFTVRRKEMAPGETRSVVPAIVMAERECAVTLRGEFHAFYETLHPAPGSPPPPPVSLELTWIGAGEGQVHPMASTPCDVPDPETLTFVCPACPAPLATSVPMRVVLKVDDYRYTLVSEAPACPVSLWALAGTKVKLVNEQPIGVLVDQPPTRVRIPLTACSALRPLRGRVPLQLVLTAQRGSAAGSNTTTSSASPPPAPLTIPSDLLTLDEGGISWDPARFPLRPGCYLVECTVGVEGAGQLPGQAVILAAESPALGALTPSLCCITAETPTTLWLEGRHLGDLVRSVAAAGSPRPVLLLTSPHTPPDRPPIEVPVAVEQDTHLTWQLPTLPADFVHFDRISQAPVPLVMSLRAGPFQFGVATPLLLHPRPSLQHKELHLPAVRGVDWTWGATNLPSLPAYQVFLNGIAAPPGAFLCVRTSPDTLHVTLDNPAALTPNTTVRIGIGFSANCLVEEGTLCVVPGCAIEEVTPVAIPLLEDTPIRVRVAGWVPPREGSAAPVKVRISQEDFTPWRVVAQFLCCFVPNTSIFCLETHGVLAFCPCPVSPRPILFPDGPALRPFFSPMLISLSSVSCVHSPCSIPLYGPPPIFSLMLISLFLFPDGTALAPSSRPSLTPLGDSACLLHCALPAIPSQLVTGPLTPVTVRVSFHSGGVHPIVAPSPVLCYVMPGAATGCQPPVVTTVGGAEIQLTGDFTSIHALLHSPLPALPALRACLVRGSDAIECPSLSLPDEHTMKVLMPAVEGLAGPTKVGLTVQIDTNEPHLLLVPSAPHAPLCVPSHIVCLRAGQPRYVLCCEAPPRALSLPLQGLAELTPYFECLAPRLVLTPMLASATEVTTTEEEISLDEAGLVWKPTANRCAPGQYLLRVVLGQGAPALEGCLDVVWVPQPSFGSIEPLLCCIRGVPEGRPPQTVCLDCTGLGVLKEAGPLSVQLVRPGEIRYSKSLPVHAVPEGSDDPTRVVFTLPALEDAVMKGTAPEEIVALQVTLCVDAFPSPLQFPTRRVLSVHRPPRLTPVDARHTPATDLVIKVYGDFLPNSPTPFLACLVGVPRPAGDLFCRRVSPTELALTLPPAAVEGAPVGITLPISVSISPNCTLSGGTLSLVGTFFINSVRPMLVPIVGSPSLRLAITTQNPLPANSEVTVRYRMNDNLVLPASTPRIEPGQTPNHFTLVVPGPSVLTDSMVEAQVSVSFSTGGQHPKVTPHPVWFFNAPSPATAIKPAVIPSTGGTVLQLRGNFGALRSALERARDHQPKVAGFLCVVGTRDRIPCPLEFLDDRTVILSCPSPIPLPADAPAAVQLTAEMEVGEDGAVFPLIRERELPALWCYIPEMIMPRLAASPEPAAAAATATTTTAFPGLTLCGDMLPAVVTIPLAGAKLLTPLKSLLHPSLVLRSSDTPQTLIPEAQLTLFGEGIEWRPVPNARLAPGTYTVEMTLLSGLPPLPGSLSLLVIARPSIASLTPNWLACCGSAGPNQPQILVKGPHLAALAAAGPVQVVFAKESYSAAAPARPAPNGEGLLTSLPASCTEQALLLQGAIPVSLALTVRVGNFAFPAPPDVELLLHKCPAIEPQSLFLAPSSGMSWFLVCRDVPEPPQGLEAHVEGQPGLELRCTRHSSSQIQLTIPNPHVWPPGVEHRLTVSTASNCTLFAGTISLLAPIRYLKVEPALLPSTAGGRVTLTFAGSVPTGCPVLMQFVLPGEDEPLNALAPVRLVTVSPDQFQVVGTLVPLVMYHPHLAVIPRVSFATPGSQQFLDSPTPVVVFKPSQKCEVIAPNLVPSTGGTQVVIRGDFSGLHETLGLLTDPRPTINVTLRLLSTIDAASGPPARIPCECDLIDAHTLFVTVPPLPDGVGATPVGVAIECECDGFRSILADGTSPARMWVYAPDQVHLKNAIVSPPGATQPYGMALCVDMLPPVVPFPVTNLGGFLPLDVLAPSVVFTPMEGTPGEPVVIAERNELQPMAEGLEWRPTTMIKASKSASRLGPGYYTVTVRLCPDGPSLVGSIEALLIAKPFFVRVDPPLCSAAPMGGQEGDSPVVVGVLGTALRELIKAGPPLAVLSDGELSVEVPAKYEPSVSVGGERLVFELPSQCTERGLRLISESPSNAHLTVRAGPFRFHTGLDLLIHKRSIIQRETFHYWAVPNLKFTLQGQYFPAVPPKAAPTLYYRSWFDNAPEVPVTCTRQSSTTLEVTIPDPTGLPRDTELPLSITISPGCVLAAGTVYLLGPAKIDSVTPTVVPLIWAAKDSVPSVTLAVHGSMPPPGCPIDVRYRLADGKFLPPASLPSLTAINSTEGTIQCPLPTPSSFPSTETLIPVTPALSFVTGASQTICSSHPIYLFRSPAGTAQSAQPALMPCGGGGAGEDVLDDIRVTADVAALYGALVSAHPPPPVTVRLRLLDVDTFVPVGAAVTCPAVISDPRTVRFVWPRRAFAVHGPLPVPVEAVLEVADHRFSLLPVREKPTPLDLWCFSRTAIFVEPTGPQGTPDRPVPLCLGRMPAKLTIPLHGMPALAALKTRLRPSLRLVPQDPDGQEVLMEERSVATNAEGLEWTPNPPQVAQMRPGRHRVLASLGVGMGLLQGAVEVVLLGDPRFTSIAPSHCCVIPPDPTAELHGTALVHPQTVRLAGVGLAPLWQAGAVHVELRQGERTLAGPLPVSLVENEPGAPETLEFQAPSLLEADLGLTPDRPMRPVRPWVVAGPFAFDTKADLVFYRRPAIPKPQEFRYAPVPDLVLSVEAHDLPQLEGSEGYQAGFEGVPGASLTCTRSSPTHLDVTLTNANSVPPGIAHPLYVHIAPNCSLYAGTMLLFGSMFIESLDPPAIPNTGGCPLAIRLAGPVPPQGCPLSVRFSLAGGLVLDPITPPTIEADLKAGDHFVVRCQTPRVMDRVAALAAVDVSFATGGVDPLRAPLPLLFYKPPTAATSLSTSLVPVPVPADLPPYEISVRADFSGIWHLQRDTSLIQPTLEVVLRVTTFNRAQLRIPCTNTVLRDARTLSFTLPENLGTSGTLADTLALQAMSLYVDLEVAGMPFTLAPNERPIAETPSTASHPPQLWSYPAGAMTLGIPSPPTDAPVTMLQHSPTMLYLCLGALPPVVRFPLSQAHLLSPLLAQRLLRPTLTLTSDVDGAQLVVPPSRLTLLPEGLEWRGLTACPLVPGRYHATLRIGEGLPPLAGDCPVLVIALPQWKRLDPLLLCAGESTEVGAEVQLVGENLDALVEVGPVTILLRGVGPASRFVADLPASLHGNALIFDMPPCAPEDLGIASDQPAQVRITAQAGVWNFDTQLTLFLHRQPEIAMETFCFPVPLPAHGASFQIRGKYFPGKEADTPSYTAYLVGTPVGSVPLQCRRISGTQVQVTVRDARQLELNRMYALRINYSPNCTLDSALFSLSDVPVVTALQPPAVPLDVPLDQRQLTLVLRAAGTQPQVQPTISLVLPDGVTAYVPTDIQSGPAEAWVDLNAPEDEPPANNLVQWTLHCLLPPDLLSALSENVTQIGVVVRYAQVQVLCAAKLSLFRPPYLTDIDPPYCLRAGDTPVALLGDFSGLQTLLQTIPGYTLQMLLKPLEANSSSSGPVLCPLAIPEARQMVFHCPAMPHGGYVSMGLRLNGNPLALPLHVGEESGEATLFVIDAALATCAPDYLETAGPHTITLECAGGPDAEAGRALYRSLAQLGDVPAGVDLGGPEIRVQLTPARTKSQERPSPPVLLPAVLKENGQFVFVATFSLVTTYTIRISLSAGRDFLPGVATLVYYRPPAFDIGPVCTPDWVALDQPTEITLHGQYLDDIKQILLRPHSRASPDEDEMILDLTAMHPDNVTFQVRMRPPNPDSERAFVQYLLAEVWVLIGEAKHPFPTHAKLRCLQPPTFSNLSVRFGLVCGGTRVALASAMEINPDAEPDPPLDAPVMPMPSPRGNGTYSAMGESPSSTVSMATSSPMRPQSGRIRITSSPQPPGSARRAHSAAPAIEAMRATSQPPIQVGLTFRQLAQTVLALNPICRRNSILFTMPPVPSQCEVDLAVAFASFPIIQTGLTFVYTELPLIRSISPLVCVNSIATPVVIEGTFPMWVLILRNLGELLQRDLESAGGTNSNSNLLPALPGITTPRRPSAARRTTARADSWAQLKSLVTVPLERLLDLGADVDFTGQGALAVRFEGIGTNWIGYATQVSFDRNTPDRRIVATFPRCPRDVQEVRVAISIDRGSVWSPPGVAPLALPPPNIRVVDPPVILAIRRNPKDPEQFVLQGQNFFKPEHSDAPPKVRFTVTTLRAGHAEAKAWVSNAHWVMRKATPTSLVANMASTTEILCRAHSQLTALMESMQNPGKATITLRVYLHEFAFSEPFGVTWKQVTPHPTG</sequence>
<gene>
    <name evidence="2" type="ORF">PAPYR_6057</name>
</gene>
<feature type="region of interest" description="Disordered" evidence="1">
    <location>
        <begin position="1"/>
        <end position="29"/>
    </location>
</feature>
<name>A0ABQ8UJ39_9EUKA</name>
<feature type="compositionally biased region" description="Basic and acidic residues" evidence="1">
    <location>
        <begin position="315"/>
        <end position="324"/>
    </location>
</feature>
<feature type="compositionally biased region" description="Low complexity" evidence="1">
    <location>
        <begin position="2037"/>
        <end position="2055"/>
    </location>
</feature>
<feature type="region of interest" description="Disordered" evidence="1">
    <location>
        <begin position="6315"/>
        <end position="6357"/>
    </location>
</feature>
<feature type="region of interest" description="Disordered" evidence="1">
    <location>
        <begin position="2035"/>
        <end position="2065"/>
    </location>
</feature>
<protein>
    <recommendedName>
        <fullName evidence="4">C2 domain-containing protein</fullName>
    </recommendedName>
</protein>
<comment type="caution">
    <text evidence="2">The sequence shown here is derived from an EMBL/GenBank/DDBJ whole genome shotgun (WGS) entry which is preliminary data.</text>
</comment>
<dbReference type="Proteomes" id="UP001141327">
    <property type="component" value="Unassembled WGS sequence"/>
</dbReference>
<evidence type="ECO:0000313" key="3">
    <source>
        <dbReference type="Proteomes" id="UP001141327"/>
    </source>
</evidence>
<organism evidence="2 3">
    <name type="scientific">Paratrimastix pyriformis</name>
    <dbReference type="NCBI Taxonomy" id="342808"/>
    <lineage>
        <taxon>Eukaryota</taxon>
        <taxon>Metamonada</taxon>
        <taxon>Preaxostyla</taxon>
        <taxon>Paratrimastigidae</taxon>
        <taxon>Paratrimastix</taxon>
    </lineage>
</organism>
<evidence type="ECO:0000256" key="1">
    <source>
        <dbReference type="SAM" id="MobiDB-lite"/>
    </source>
</evidence>
<accession>A0ABQ8UJ39</accession>
<proteinExistence type="predicted"/>
<keyword evidence="3" id="KW-1185">Reference proteome</keyword>
<evidence type="ECO:0008006" key="4">
    <source>
        <dbReference type="Google" id="ProtNLM"/>
    </source>
</evidence>
<reference evidence="2" key="1">
    <citation type="journal article" date="2022" name="bioRxiv">
        <title>Genomics of Preaxostyla Flagellates Illuminates Evolutionary Transitions and the Path Towards Mitochondrial Loss.</title>
        <authorList>
            <person name="Novak L.V.F."/>
            <person name="Treitli S.C."/>
            <person name="Pyrih J."/>
            <person name="Halakuc P."/>
            <person name="Pipaliya S.V."/>
            <person name="Vacek V."/>
            <person name="Brzon O."/>
            <person name="Soukal P."/>
            <person name="Eme L."/>
            <person name="Dacks J.B."/>
            <person name="Karnkowska A."/>
            <person name="Elias M."/>
            <person name="Hampl V."/>
        </authorList>
    </citation>
    <scope>NUCLEOTIDE SEQUENCE</scope>
    <source>
        <strain evidence="2">RCP-MX</strain>
    </source>
</reference>
<feature type="compositionally biased region" description="Low complexity" evidence="1">
    <location>
        <begin position="10"/>
        <end position="28"/>
    </location>
</feature>
<feature type="region of interest" description="Disordered" evidence="1">
    <location>
        <begin position="787"/>
        <end position="835"/>
    </location>
</feature>
<evidence type="ECO:0000313" key="2">
    <source>
        <dbReference type="EMBL" id="KAJ4458238.1"/>
    </source>
</evidence>
<feature type="region of interest" description="Disordered" evidence="1">
    <location>
        <begin position="307"/>
        <end position="332"/>
    </location>
</feature>
<dbReference type="EMBL" id="JAPMOS010000032">
    <property type="protein sequence ID" value="KAJ4458238.1"/>
    <property type="molecule type" value="Genomic_DNA"/>
</dbReference>